<dbReference type="KEGG" id="ani:ANIA_09386"/>
<accession>C8VRI9</accession>
<keyword evidence="2" id="KW-0472">Membrane</keyword>
<feature type="transmembrane region" description="Helical" evidence="2">
    <location>
        <begin position="35"/>
        <end position="57"/>
    </location>
</feature>
<dbReference type="HOGENOM" id="CLU_040838_0_0_1"/>
<keyword evidence="2" id="KW-1133">Transmembrane helix</keyword>
<dbReference type="Proteomes" id="UP000000560">
    <property type="component" value="Chromosome VIII"/>
</dbReference>
<dbReference type="GeneID" id="2867824"/>
<keyword evidence="4" id="KW-1185">Reference proteome</keyword>
<evidence type="ECO:0000256" key="2">
    <source>
        <dbReference type="SAM" id="Phobius"/>
    </source>
</evidence>
<reference evidence="4" key="1">
    <citation type="journal article" date="2005" name="Nature">
        <title>Sequencing of Aspergillus nidulans and comparative analysis with A. fumigatus and A. oryzae.</title>
        <authorList>
            <person name="Galagan J.E."/>
            <person name="Calvo S.E."/>
            <person name="Cuomo C."/>
            <person name="Ma L.J."/>
            <person name="Wortman J.R."/>
            <person name="Batzoglou S."/>
            <person name="Lee S.I."/>
            <person name="Basturkmen M."/>
            <person name="Spevak C.C."/>
            <person name="Clutterbuck J."/>
            <person name="Kapitonov V."/>
            <person name="Jurka J."/>
            <person name="Scazzocchio C."/>
            <person name="Farman M."/>
            <person name="Butler J."/>
            <person name="Purcell S."/>
            <person name="Harris S."/>
            <person name="Braus G.H."/>
            <person name="Draht O."/>
            <person name="Busch S."/>
            <person name="D'Enfert C."/>
            <person name="Bouchier C."/>
            <person name="Goldman G.H."/>
            <person name="Bell-Pedersen D."/>
            <person name="Griffiths-Jones S."/>
            <person name="Doonan J.H."/>
            <person name="Yu J."/>
            <person name="Vienken K."/>
            <person name="Pain A."/>
            <person name="Freitag M."/>
            <person name="Selker E.U."/>
            <person name="Archer D.B."/>
            <person name="Penalva M.A."/>
            <person name="Oakley B.R."/>
            <person name="Momany M."/>
            <person name="Tanaka T."/>
            <person name="Kumagai T."/>
            <person name="Asai K."/>
            <person name="Machida M."/>
            <person name="Nierman W.C."/>
            <person name="Denning D.W."/>
            <person name="Caddick M."/>
            <person name="Hynes M."/>
            <person name="Paoletti M."/>
            <person name="Fischer R."/>
            <person name="Miller B."/>
            <person name="Dyer P."/>
            <person name="Sachs M.S."/>
            <person name="Osmani S.A."/>
            <person name="Birren B.W."/>
        </authorList>
    </citation>
    <scope>NUCLEOTIDE SEQUENCE [LARGE SCALE GENOMIC DNA]</scope>
    <source>
        <strain evidence="4">FGSC A4 / ATCC 38163 / CBS 112.46 / NRRL 194 / M139</strain>
    </source>
</reference>
<feature type="transmembrane region" description="Helical" evidence="2">
    <location>
        <begin position="104"/>
        <end position="129"/>
    </location>
</feature>
<evidence type="ECO:0000313" key="3">
    <source>
        <dbReference type="EMBL" id="CBF87516.1"/>
    </source>
</evidence>
<proteinExistence type="predicted"/>
<gene>
    <name evidence="3" type="ORF">ANIA_09386</name>
</gene>
<evidence type="ECO:0000256" key="1">
    <source>
        <dbReference type="SAM" id="MobiDB-lite"/>
    </source>
</evidence>
<accession>Q5AQP4</accession>
<dbReference type="AlphaFoldDB" id="Q5AQP4"/>
<feature type="transmembrane region" description="Helical" evidence="2">
    <location>
        <begin position="149"/>
        <end position="174"/>
    </location>
</feature>
<feature type="transmembrane region" description="Helical" evidence="2">
    <location>
        <begin position="6"/>
        <end position="28"/>
    </location>
</feature>
<dbReference type="EMBL" id="BN001308">
    <property type="protein sequence ID" value="CBF87516.1"/>
    <property type="molecule type" value="Genomic_DNA"/>
</dbReference>
<dbReference type="OrthoDB" id="5306317at2759"/>
<feature type="compositionally biased region" description="Polar residues" evidence="1">
    <location>
        <begin position="343"/>
        <end position="357"/>
    </location>
</feature>
<keyword evidence="2" id="KW-0812">Transmembrane</keyword>
<dbReference type="OMA" id="CYYAFYD"/>
<feature type="region of interest" description="Disordered" evidence="1">
    <location>
        <begin position="321"/>
        <end position="357"/>
    </location>
</feature>
<evidence type="ECO:0000313" key="4">
    <source>
        <dbReference type="Proteomes" id="UP000000560"/>
    </source>
</evidence>
<reference evidence="4" key="2">
    <citation type="journal article" date="2009" name="Fungal Genet. Biol.">
        <title>The 2008 update of the Aspergillus nidulans genome annotation: a community effort.</title>
        <authorList>
            <person name="Wortman J.R."/>
            <person name="Gilsenan J.M."/>
            <person name="Joardar V."/>
            <person name="Deegan J."/>
            <person name="Clutterbuck J."/>
            <person name="Andersen M.R."/>
            <person name="Archer D."/>
            <person name="Bencina M."/>
            <person name="Braus G."/>
            <person name="Coutinho P."/>
            <person name="von Dohren H."/>
            <person name="Doonan J."/>
            <person name="Driessen A.J."/>
            <person name="Durek P."/>
            <person name="Espeso E."/>
            <person name="Fekete E."/>
            <person name="Flipphi M."/>
            <person name="Estrada C.G."/>
            <person name="Geysens S."/>
            <person name="Goldman G."/>
            <person name="de Groot P.W."/>
            <person name="Hansen K."/>
            <person name="Harris S.D."/>
            <person name="Heinekamp T."/>
            <person name="Helmstaedt K."/>
            <person name="Henrissat B."/>
            <person name="Hofmann G."/>
            <person name="Homan T."/>
            <person name="Horio T."/>
            <person name="Horiuchi H."/>
            <person name="James S."/>
            <person name="Jones M."/>
            <person name="Karaffa L."/>
            <person name="Karanyi Z."/>
            <person name="Kato M."/>
            <person name="Keller N."/>
            <person name="Kelly D.E."/>
            <person name="Kiel J.A."/>
            <person name="Kim J.M."/>
            <person name="van der Klei I.J."/>
            <person name="Klis F.M."/>
            <person name="Kovalchuk A."/>
            <person name="Krasevec N."/>
            <person name="Kubicek C.P."/>
            <person name="Liu B."/>
            <person name="Maccabe A."/>
            <person name="Meyer V."/>
            <person name="Mirabito P."/>
            <person name="Miskei M."/>
            <person name="Mos M."/>
            <person name="Mullins J."/>
            <person name="Nelson D.R."/>
            <person name="Nielsen J."/>
            <person name="Oakley B.R."/>
            <person name="Osmani S.A."/>
            <person name="Pakula T."/>
            <person name="Paszewski A."/>
            <person name="Paulsen I."/>
            <person name="Pilsyk S."/>
            <person name="Pocsi I."/>
            <person name="Punt P.J."/>
            <person name="Ram A.F."/>
            <person name="Ren Q."/>
            <person name="Robellet X."/>
            <person name="Robson G."/>
            <person name="Seiboth B."/>
            <person name="van Solingen P."/>
            <person name="Specht T."/>
            <person name="Sun J."/>
            <person name="Taheri-Talesh N."/>
            <person name="Takeshita N."/>
            <person name="Ussery D."/>
            <person name="vanKuyk P.A."/>
            <person name="Visser H."/>
            <person name="van de Vondervoort P.J."/>
            <person name="de Vries R.P."/>
            <person name="Walton J."/>
            <person name="Xiang X."/>
            <person name="Xiong Y."/>
            <person name="Zeng A.P."/>
            <person name="Brandt B.W."/>
            <person name="Cornell M.J."/>
            <person name="van den Hondel C.A."/>
            <person name="Visser J."/>
            <person name="Oliver S.G."/>
            <person name="Turner G."/>
        </authorList>
    </citation>
    <scope>GENOME REANNOTATION</scope>
    <source>
        <strain evidence="4">FGSC A4 / ATCC 38163 / CBS 112.46 / NRRL 194 / M139</strain>
    </source>
</reference>
<dbReference type="eggNOG" id="ENOG502RYWT">
    <property type="taxonomic scope" value="Eukaryota"/>
</dbReference>
<name>Q5AQP4_EMENI</name>
<protein>
    <submittedName>
        <fullName evidence="3">Uncharacterized protein</fullName>
    </submittedName>
</protein>
<dbReference type="InParanoid" id="Q5AQP4"/>
<dbReference type="RefSeq" id="XP_682655.1">
    <property type="nucleotide sequence ID" value="XM_677563.1"/>
</dbReference>
<organism evidence="3 4">
    <name type="scientific">Emericella nidulans (strain FGSC A4 / ATCC 38163 / CBS 112.46 / NRRL 194 / M139)</name>
    <name type="common">Aspergillus nidulans</name>
    <dbReference type="NCBI Taxonomy" id="227321"/>
    <lineage>
        <taxon>Eukaryota</taxon>
        <taxon>Fungi</taxon>
        <taxon>Dikarya</taxon>
        <taxon>Ascomycota</taxon>
        <taxon>Pezizomycotina</taxon>
        <taxon>Eurotiomycetes</taxon>
        <taxon>Eurotiomycetidae</taxon>
        <taxon>Eurotiales</taxon>
        <taxon>Aspergillaceae</taxon>
        <taxon>Aspergillus</taxon>
        <taxon>Aspergillus subgen. Nidulantes</taxon>
    </lineage>
</organism>
<sequence>MATYFELSWSILSSIGLFATLVGVWALFISRPSPLTYIPIVVSISCAIANGACYYAFYATHYPIPNRAVASGFADFFWLIQEAGLSFYSYQILVHTLRGTARTIFLCMFWFLLVAITSLRMTILVYRILNIVSGVDTVHSGGPYQHQIGYLHVGYFTSIALVETWSSFFLIRLLHNAYRVSPKISSTRLIFRYLLRTTEIRVASLCFIGITRAVTYSSQVTSQSATTVAGQIDRFAYTMECLFPLVMLIDTMSSRKLNQDNHMESFSTFSPSSTPARSLLSTQSRINSGHQLRFAADPHFTHHTPSAAHGPRKIRSIAQDQNENIDGRSVDAPGGSLYRTDDFNSQNPQAQQLAISF</sequence>